<evidence type="ECO:0000256" key="1">
    <source>
        <dbReference type="SAM" id="MobiDB-lite"/>
    </source>
</evidence>
<dbReference type="Gene3D" id="2.180.10.10">
    <property type="entry name" value="RHS repeat-associated core"/>
    <property type="match status" value="1"/>
</dbReference>
<keyword evidence="4" id="KW-1185">Reference proteome</keyword>
<gene>
    <name evidence="3" type="ORF">H9K75_14985</name>
</gene>
<dbReference type="InterPro" id="IPR031325">
    <property type="entry name" value="RHS_repeat"/>
</dbReference>
<accession>A0A7H0GGY2</accession>
<dbReference type="PANTHER" id="PTHR32305">
    <property type="match status" value="1"/>
</dbReference>
<dbReference type="Proteomes" id="UP000516028">
    <property type="component" value="Chromosome"/>
</dbReference>
<dbReference type="Pfam" id="PF20148">
    <property type="entry name" value="DUF6531"/>
    <property type="match status" value="1"/>
</dbReference>
<reference evidence="3 4" key="1">
    <citation type="submission" date="2020-08" db="EMBL/GenBank/DDBJ databases">
        <title>Genome sequence of Diaphorobacter aerolatus KACC 16536T.</title>
        <authorList>
            <person name="Hyun D.-W."/>
            <person name="Bae J.-W."/>
        </authorList>
    </citation>
    <scope>NUCLEOTIDE SEQUENCE [LARGE SCALE GENOMIC DNA]</scope>
    <source>
        <strain evidence="3 4">KACC 16536</strain>
    </source>
</reference>
<dbReference type="InterPro" id="IPR045351">
    <property type="entry name" value="DUF6531"/>
</dbReference>
<dbReference type="Pfam" id="PF13665">
    <property type="entry name" value="Tox-PAAR-like"/>
    <property type="match status" value="1"/>
</dbReference>
<sequence>MGKPEQAEKRVEHYAMAKAPDWKYTPAKPNKGTPVPYWTIAYFNLSVKTAPNSEGRGNDYFIARSRAPVSVRGELGRGGGVKSGTYMEEFEPSEWSNTLVISGSGAVFDGHKGWINKRNAPAKVYTNVNPDVAIADKACWEQLQTNLSALGISTVDKMKADPGGCGKEVLGGAWGSISGDAKAAGDMLGSIWGGITSFFSDPVGSIQSAASELKKYGQQAYEAGKQVAELVKGLSDGSITMDDLLEFAGDMLQDALCSVAQKLEQMVKDGKGCEAIGYLLGQVATTIALTMAGGAVAGKAAQGATKAAEMMTKMGISKGDSLAEMIRKMKKYKKDRKEVGGNDHPSKPRTPTSDDSGTPGNKRNPQCPLCPVVGKRPVNPVLGVKVLAGGEDMDFNLPAPLPLPWQRTYVSNNGHAGWLGQGWSVPFSAHVVEKRTQKGIIFVLVDEFGRDIKFSYLTPGQSQLNRYEQIVLRMLDDGRLTLEGTNAEVKLTFTELPLAPRRTLRRFAMSAMEDRNGNAVSLVHNELGEPTHITDSAGRTLVLRFDDVGVATQRAVKPLRRLTAISWVDFVGNKAQHRPLVAYQYDDQGDLVAVLDRVGRVARQFEYRNHILVAHSVPGVAARYHYSIDSPKGKVLRSEISTGESFAFEYFKHHTQVTDNLGRVELYHFNEFKEWTGTTDAAGGFTERKLDGFGNLIGVTDPAGRTTRYAYDDKGRLTRVQEPNASLLDLNTISIGYDSKLGLPTEVTLADGAKTEYQYDEVGNLVKATDALGHVTRYALDQRGLPITVVDALGKSKLLRYNQSGQLIQYVDCSNQPTNYTYDVWAS</sequence>
<dbReference type="InterPro" id="IPR006530">
    <property type="entry name" value="YD"/>
</dbReference>
<protein>
    <submittedName>
        <fullName evidence="3">RHS repeat protein</fullName>
    </submittedName>
</protein>
<dbReference type="EMBL" id="CP060783">
    <property type="protein sequence ID" value="QNP47548.1"/>
    <property type="molecule type" value="Genomic_DNA"/>
</dbReference>
<organism evidence="3 4">
    <name type="scientific">Diaphorobacter aerolatus</name>
    <dbReference type="NCBI Taxonomy" id="1288495"/>
    <lineage>
        <taxon>Bacteria</taxon>
        <taxon>Pseudomonadati</taxon>
        <taxon>Pseudomonadota</taxon>
        <taxon>Betaproteobacteria</taxon>
        <taxon>Burkholderiales</taxon>
        <taxon>Comamonadaceae</taxon>
        <taxon>Diaphorobacter</taxon>
    </lineage>
</organism>
<feature type="domain" description="DUF6531" evidence="2">
    <location>
        <begin position="376"/>
        <end position="454"/>
    </location>
</feature>
<evidence type="ECO:0000259" key="2">
    <source>
        <dbReference type="Pfam" id="PF20148"/>
    </source>
</evidence>
<dbReference type="NCBIfam" id="TIGR01643">
    <property type="entry name" value="YD_repeat_2x"/>
    <property type="match status" value="3"/>
</dbReference>
<dbReference type="RefSeq" id="WP_187723229.1">
    <property type="nucleotide sequence ID" value="NZ_CP060783.1"/>
</dbReference>
<feature type="region of interest" description="Disordered" evidence="1">
    <location>
        <begin position="333"/>
        <end position="370"/>
    </location>
</feature>
<feature type="compositionally biased region" description="Basic and acidic residues" evidence="1">
    <location>
        <begin position="335"/>
        <end position="346"/>
    </location>
</feature>
<dbReference type="Pfam" id="PF05593">
    <property type="entry name" value="RHS_repeat"/>
    <property type="match status" value="2"/>
</dbReference>
<feature type="compositionally biased region" description="Polar residues" evidence="1">
    <location>
        <begin position="349"/>
        <end position="364"/>
    </location>
</feature>
<name>A0A7H0GGY2_9BURK</name>
<evidence type="ECO:0000313" key="3">
    <source>
        <dbReference type="EMBL" id="QNP47548.1"/>
    </source>
</evidence>
<dbReference type="AlphaFoldDB" id="A0A7H0GGY2"/>
<proteinExistence type="predicted"/>
<dbReference type="PANTHER" id="PTHR32305:SF15">
    <property type="entry name" value="PROTEIN RHSA-RELATED"/>
    <property type="match status" value="1"/>
</dbReference>
<dbReference type="InterPro" id="IPR050708">
    <property type="entry name" value="T6SS_VgrG/RHS"/>
</dbReference>
<dbReference type="KEGG" id="daer:H9K75_14985"/>
<evidence type="ECO:0000313" key="4">
    <source>
        <dbReference type="Proteomes" id="UP000516028"/>
    </source>
</evidence>